<evidence type="ECO:0000256" key="2">
    <source>
        <dbReference type="ARBA" id="ARBA00012961"/>
    </source>
</evidence>
<evidence type="ECO:0000256" key="9">
    <source>
        <dbReference type="HAMAP-Rule" id="MF_00328"/>
    </source>
</evidence>
<dbReference type="GO" id="GO:0005829">
    <property type="term" value="C:cytosol"/>
    <property type="evidence" value="ECO:0007669"/>
    <property type="project" value="TreeGrafter"/>
</dbReference>
<accession>B5YF49</accession>
<comment type="subcellular location">
    <subcellularLocation>
        <location evidence="9">Cytoplasm</location>
    </subcellularLocation>
</comment>
<dbReference type="GO" id="GO:0005524">
    <property type="term" value="F:ATP binding"/>
    <property type="evidence" value="ECO:0007669"/>
    <property type="project" value="UniProtKB-UniRule"/>
</dbReference>
<dbReference type="PANTHER" id="PTHR23117:SF13">
    <property type="entry name" value="GUANYLATE KINASE"/>
    <property type="match status" value="1"/>
</dbReference>
<gene>
    <name evidence="9" type="primary">gmk</name>
    <name evidence="11" type="ordered locus">DICTH_1338</name>
</gene>
<dbReference type="Pfam" id="PF00625">
    <property type="entry name" value="Guanylate_kin"/>
    <property type="match status" value="1"/>
</dbReference>
<reference evidence="11 12" key="1">
    <citation type="journal article" date="2014" name="Genome Announc.">
        <title>Complete Genome Sequence of the Extreme Thermophile Dictyoglomus thermophilum H-6-12.</title>
        <authorList>
            <person name="Coil D.A."/>
            <person name="Badger J.H."/>
            <person name="Forberger H.C."/>
            <person name="Riggs F."/>
            <person name="Madupu R."/>
            <person name="Fedorova N."/>
            <person name="Ward N."/>
            <person name="Robb F.T."/>
            <person name="Eisen J.A."/>
        </authorList>
    </citation>
    <scope>NUCLEOTIDE SEQUENCE [LARGE SCALE GENOMIC DNA]</scope>
    <source>
        <strain evidence="12">ATCC 35947 / DSM 3960 / H-6-12</strain>
    </source>
</reference>
<protein>
    <recommendedName>
        <fullName evidence="3 9">Guanylate kinase</fullName>
        <ecNumber evidence="2 9">2.7.4.8</ecNumber>
    </recommendedName>
    <alternativeName>
        <fullName evidence="8 9">GMP kinase</fullName>
    </alternativeName>
</protein>
<sequence length="210" mass="24441">MFRGNLFVLSGPSGVGKDAILERILKIVPNLVKSVSYTTRPKRPSEEDGKNYFFVDEKKFKEMIENGEFLEWAVVHGYLYGTPKKMVEDCIKRGMDVILKIDVQGGVNVKKIYNEAKLIFVLPPDFNELKRRLISRETESLEDLNLRLRNAPLEISKISYYDYAVVNDNLDEAVDMVRCIIYAERHRLCKEKIEYFLNIFGGAKDERDRY</sequence>
<dbReference type="InterPro" id="IPR020590">
    <property type="entry name" value="Guanylate_kinase_CS"/>
</dbReference>
<evidence type="ECO:0000256" key="6">
    <source>
        <dbReference type="ARBA" id="ARBA00022777"/>
    </source>
</evidence>
<dbReference type="Gene3D" id="3.30.63.10">
    <property type="entry name" value="Guanylate Kinase phosphate binding domain"/>
    <property type="match status" value="1"/>
</dbReference>
<comment type="function">
    <text evidence="9">Essential for recycling GMP and indirectly, cGMP.</text>
</comment>
<dbReference type="RefSeq" id="WP_012547935.1">
    <property type="nucleotide sequence ID" value="NC_011297.1"/>
</dbReference>
<dbReference type="PANTHER" id="PTHR23117">
    <property type="entry name" value="GUANYLATE KINASE-RELATED"/>
    <property type="match status" value="1"/>
</dbReference>
<evidence type="ECO:0000256" key="1">
    <source>
        <dbReference type="ARBA" id="ARBA00005790"/>
    </source>
</evidence>
<dbReference type="PROSITE" id="PS00856">
    <property type="entry name" value="GUANYLATE_KINASE_1"/>
    <property type="match status" value="1"/>
</dbReference>
<evidence type="ECO:0000313" key="12">
    <source>
        <dbReference type="Proteomes" id="UP000001733"/>
    </source>
</evidence>
<comment type="catalytic activity">
    <reaction evidence="9">
        <text>GMP + ATP = GDP + ADP</text>
        <dbReference type="Rhea" id="RHEA:20780"/>
        <dbReference type="ChEBI" id="CHEBI:30616"/>
        <dbReference type="ChEBI" id="CHEBI:58115"/>
        <dbReference type="ChEBI" id="CHEBI:58189"/>
        <dbReference type="ChEBI" id="CHEBI:456216"/>
        <dbReference type="EC" id="2.7.4.8"/>
    </reaction>
</comment>
<keyword evidence="7 9" id="KW-0067">ATP-binding</keyword>
<dbReference type="HAMAP" id="MF_00328">
    <property type="entry name" value="Guanylate_kinase"/>
    <property type="match status" value="1"/>
</dbReference>
<keyword evidence="4 9" id="KW-0808">Transferase</keyword>
<dbReference type="GO" id="GO:0004385">
    <property type="term" value="F:GMP kinase activity"/>
    <property type="evidence" value="ECO:0007669"/>
    <property type="project" value="UniProtKB-UniRule"/>
</dbReference>
<dbReference type="Gene3D" id="3.40.50.300">
    <property type="entry name" value="P-loop containing nucleotide triphosphate hydrolases"/>
    <property type="match status" value="1"/>
</dbReference>
<dbReference type="STRING" id="309799.DICTH_1338"/>
<dbReference type="KEGG" id="dth:DICTH_1338"/>
<dbReference type="AlphaFoldDB" id="B5YF49"/>
<evidence type="ECO:0000259" key="10">
    <source>
        <dbReference type="PROSITE" id="PS50052"/>
    </source>
</evidence>
<dbReference type="NCBIfam" id="TIGR03263">
    <property type="entry name" value="guanyl_kin"/>
    <property type="match status" value="1"/>
</dbReference>
<dbReference type="PaxDb" id="309799-DICTH_1338"/>
<feature type="binding site" evidence="9">
    <location>
        <begin position="11"/>
        <end position="18"/>
    </location>
    <ligand>
        <name>ATP</name>
        <dbReference type="ChEBI" id="CHEBI:30616"/>
    </ligand>
</feature>
<keyword evidence="5 9" id="KW-0547">Nucleotide-binding</keyword>
<dbReference type="FunFam" id="3.30.63.10:FF:000002">
    <property type="entry name" value="Guanylate kinase 1"/>
    <property type="match status" value="1"/>
</dbReference>
<keyword evidence="6 9" id="KW-0418">Kinase</keyword>
<dbReference type="InterPro" id="IPR008145">
    <property type="entry name" value="GK/Ca_channel_bsu"/>
</dbReference>
<dbReference type="InterPro" id="IPR017665">
    <property type="entry name" value="Guanylate_kinase"/>
</dbReference>
<dbReference type="EC" id="2.7.4.8" evidence="2 9"/>
<comment type="similarity">
    <text evidence="1 9">Belongs to the guanylate kinase family.</text>
</comment>
<evidence type="ECO:0000256" key="7">
    <source>
        <dbReference type="ARBA" id="ARBA00022840"/>
    </source>
</evidence>
<dbReference type="InterPro" id="IPR027417">
    <property type="entry name" value="P-loop_NTPase"/>
</dbReference>
<evidence type="ECO:0000256" key="4">
    <source>
        <dbReference type="ARBA" id="ARBA00022679"/>
    </source>
</evidence>
<dbReference type="InterPro" id="IPR008144">
    <property type="entry name" value="Guanylate_kin-like_dom"/>
</dbReference>
<proteinExistence type="inferred from homology"/>
<dbReference type="eggNOG" id="COG0194">
    <property type="taxonomic scope" value="Bacteria"/>
</dbReference>
<evidence type="ECO:0000256" key="8">
    <source>
        <dbReference type="ARBA" id="ARBA00030128"/>
    </source>
</evidence>
<keyword evidence="12" id="KW-1185">Reference proteome</keyword>
<dbReference type="OrthoDB" id="9808150at2"/>
<evidence type="ECO:0000313" key="11">
    <source>
        <dbReference type="EMBL" id="ACI19303.1"/>
    </source>
</evidence>
<evidence type="ECO:0000256" key="3">
    <source>
        <dbReference type="ARBA" id="ARBA00016296"/>
    </source>
</evidence>
<dbReference type="CDD" id="cd00071">
    <property type="entry name" value="GMPK"/>
    <property type="match status" value="1"/>
</dbReference>
<keyword evidence="9" id="KW-0963">Cytoplasm</keyword>
<dbReference type="SUPFAM" id="SSF52540">
    <property type="entry name" value="P-loop containing nucleoside triphosphate hydrolases"/>
    <property type="match status" value="1"/>
</dbReference>
<name>B5YF49_DICT6</name>
<feature type="domain" description="Guanylate kinase-like" evidence="10">
    <location>
        <begin position="4"/>
        <end position="182"/>
    </location>
</feature>
<dbReference type="PROSITE" id="PS50052">
    <property type="entry name" value="GUANYLATE_KINASE_2"/>
    <property type="match status" value="1"/>
</dbReference>
<evidence type="ECO:0000256" key="5">
    <source>
        <dbReference type="ARBA" id="ARBA00022741"/>
    </source>
</evidence>
<dbReference type="EMBL" id="CP001146">
    <property type="protein sequence ID" value="ACI19303.1"/>
    <property type="molecule type" value="Genomic_DNA"/>
</dbReference>
<organism evidence="11 12">
    <name type="scientific">Dictyoglomus thermophilum (strain ATCC 35947 / DSM 3960 / H-6-12)</name>
    <dbReference type="NCBI Taxonomy" id="309799"/>
    <lineage>
        <taxon>Bacteria</taxon>
        <taxon>Pseudomonadati</taxon>
        <taxon>Dictyoglomota</taxon>
        <taxon>Dictyoglomia</taxon>
        <taxon>Dictyoglomales</taxon>
        <taxon>Dictyoglomaceae</taxon>
        <taxon>Dictyoglomus</taxon>
    </lineage>
</organism>
<dbReference type="Proteomes" id="UP000001733">
    <property type="component" value="Chromosome"/>
</dbReference>
<dbReference type="HOGENOM" id="CLU_001715_1_2_0"/>
<dbReference type="SMART" id="SM00072">
    <property type="entry name" value="GuKc"/>
    <property type="match status" value="1"/>
</dbReference>